<comment type="caution">
    <text evidence="2">The sequence shown here is derived from an EMBL/GenBank/DDBJ whole genome shotgun (WGS) entry which is preliminary data.</text>
</comment>
<keyword evidence="2" id="KW-0645">Protease</keyword>
<protein>
    <submittedName>
        <fullName evidence="2">Regulator of protease activity HflC (Stomatin/prohibitin superfamily)</fullName>
    </submittedName>
</protein>
<keyword evidence="3" id="KW-1185">Reference proteome</keyword>
<dbReference type="AlphaFoldDB" id="A0A7W7Q2N1"/>
<dbReference type="Proteomes" id="UP000520767">
    <property type="component" value="Unassembled WGS sequence"/>
</dbReference>
<evidence type="ECO:0000256" key="1">
    <source>
        <dbReference type="SAM" id="MobiDB-lite"/>
    </source>
</evidence>
<evidence type="ECO:0000313" key="3">
    <source>
        <dbReference type="Proteomes" id="UP000520767"/>
    </source>
</evidence>
<gene>
    <name evidence="2" type="ORF">FHR82_002059</name>
</gene>
<dbReference type="GO" id="GO:0006508">
    <property type="term" value="P:proteolysis"/>
    <property type="evidence" value="ECO:0007669"/>
    <property type="project" value="UniProtKB-KW"/>
</dbReference>
<name>A0A7W7Q2N1_9PSEU</name>
<evidence type="ECO:0000313" key="2">
    <source>
        <dbReference type="EMBL" id="MBB4905842.1"/>
    </source>
</evidence>
<organism evidence="2 3">
    <name type="scientific">Actinophytocola algeriensis</name>
    <dbReference type="NCBI Taxonomy" id="1768010"/>
    <lineage>
        <taxon>Bacteria</taxon>
        <taxon>Bacillati</taxon>
        <taxon>Actinomycetota</taxon>
        <taxon>Actinomycetes</taxon>
        <taxon>Pseudonocardiales</taxon>
        <taxon>Pseudonocardiaceae</taxon>
    </lineage>
</organism>
<dbReference type="GO" id="GO:0008233">
    <property type="term" value="F:peptidase activity"/>
    <property type="evidence" value="ECO:0007669"/>
    <property type="project" value="UniProtKB-KW"/>
</dbReference>
<proteinExistence type="predicted"/>
<dbReference type="RefSeq" id="WP_184810017.1">
    <property type="nucleotide sequence ID" value="NZ_JACHJQ010000002.1"/>
</dbReference>
<reference evidence="2 3" key="1">
    <citation type="submission" date="2020-08" db="EMBL/GenBank/DDBJ databases">
        <title>Genomic Encyclopedia of Type Strains, Phase III (KMG-III): the genomes of soil and plant-associated and newly described type strains.</title>
        <authorList>
            <person name="Whitman W."/>
        </authorList>
    </citation>
    <scope>NUCLEOTIDE SEQUENCE [LARGE SCALE GENOMIC DNA]</scope>
    <source>
        <strain evidence="2 3">CECT 8960</strain>
    </source>
</reference>
<dbReference type="EMBL" id="JACHJQ010000002">
    <property type="protein sequence ID" value="MBB4905842.1"/>
    <property type="molecule type" value="Genomic_DNA"/>
</dbReference>
<sequence>MLTALGALAASSLHVVWADQRLVVFRHGVLTAVQGPGLVFVLPGVERGVRVPAGHAEQLTTRSVPRKRSTTSGGRHDHFGFRATGGCHEST</sequence>
<keyword evidence="2" id="KW-0378">Hydrolase</keyword>
<feature type="region of interest" description="Disordered" evidence="1">
    <location>
        <begin position="53"/>
        <end position="91"/>
    </location>
</feature>
<accession>A0A7W7Q2N1</accession>